<dbReference type="SUPFAM" id="SSF57829">
    <property type="entry name" value="Zn-binding ribosomal proteins"/>
    <property type="match status" value="1"/>
</dbReference>
<dbReference type="GO" id="GO:0005762">
    <property type="term" value="C:mitochondrial large ribosomal subunit"/>
    <property type="evidence" value="ECO:0007669"/>
    <property type="project" value="TreeGrafter"/>
</dbReference>
<dbReference type="PANTHER" id="PTHR21026">
    <property type="entry name" value="39S RIBOSOMAL PROTEIN L32, MITOCHONDRIAL"/>
    <property type="match status" value="1"/>
</dbReference>
<sequence>MQLHNSLRREAGKLVASSSQALAAGARVGATAAWVSPEWSPPHRHWARCSSVPLAVPPVLTAGSLGSMGRGVSAHHPRPAAAIPGGVFPPFSPERDPETTHRGLPGFSGGGQGASFIGIGAGLAPGEASAYLMAVPKRKVTPSRKGKRNQFRRIKFVAAVQRCLDCGKAKLPHIYCLKCSRNIYPEDKDKEKEKGTTAEAPVEVETPPSTTPP</sequence>
<feature type="compositionally biased region" description="Basic and acidic residues" evidence="8">
    <location>
        <begin position="187"/>
        <end position="196"/>
    </location>
</feature>
<dbReference type="AlphaFoldDB" id="A0A7S0SJX9"/>
<gene>
    <name evidence="9" type="ORF">MANT1106_LOCUS11780</name>
</gene>
<dbReference type="GO" id="GO:0006412">
    <property type="term" value="P:translation"/>
    <property type="evidence" value="ECO:0007669"/>
    <property type="project" value="InterPro"/>
</dbReference>
<proteinExistence type="inferred from homology"/>
<dbReference type="Pfam" id="PF01783">
    <property type="entry name" value="Ribosomal_L32p"/>
    <property type="match status" value="1"/>
</dbReference>
<organism evidence="9">
    <name type="scientific">Mantoniella antarctica</name>
    <dbReference type="NCBI Taxonomy" id="81844"/>
    <lineage>
        <taxon>Eukaryota</taxon>
        <taxon>Viridiplantae</taxon>
        <taxon>Chlorophyta</taxon>
        <taxon>Mamiellophyceae</taxon>
        <taxon>Mamiellales</taxon>
        <taxon>Mamiellaceae</taxon>
        <taxon>Mantoniella</taxon>
    </lineage>
</organism>
<feature type="region of interest" description="Disordered" evidence="8">
    <location>
        <begin position="187"/>
        <end position="213"/>
    </location>
</feature>
<evidence type="ECO:0000256" key="2">
    <source>
        <dbReference type="ARBA" id="ARBA00008560"/>
    </source>
</evidence>
<dbReference type="InterPro" id="IPR051991">
    <property type="entry name" value="Mitoribosomal_protein_bL32"/>
</dbReference>
<keyword evidence="5" id="KW-0496">Mitochondrion</keyword>
<keyword evidence="6" id="KW-0687">Ribonucleoprotein</keyword>
<evidence type="ECO:0000256" key="3">
    <source>
        <dbReference type="ARBA" id="ARBA00022946"/>
    </source>
</evidence>
<dbReference type="GO" id="GO:0003735">
    <property type="term" value="F:structural constituent of ribosome"/>
    <property type="evidence" value="ECO:0007669"/>
    <property type="project" value="InterPro"/>
</dbReference>
<evidence type="ECO:0000256" key="1">
    <source>
        <dbReference type="ARBA" id="ARBA00004173"/>
    </source>
</evidence>
<dbReference type="NCBIfam" id="TIGR01031">
    <property type="entry name" value="rpmF_bact"/>
    <property type="match status" value="1"/>
</dbReference>
<feature type="compositionally biased region" description="Low complexity" evidence="8">
    <location>
        <begin position="197"/>
        <end position="213"/>
    </location>
</feature>
<accession>A0A7S0SJX9</accession>
<evidence type="ECO:0000313" key="9">
    <source>
        <dbReference type="EMBL" id="CAD8709097.1"/>
    </source>
</evidence>
<reference evidence="9" key="1">
    <citation type="submission" date="2021-01" db="EMBL/GenBank/DDBJ databases">
        <authorList>
            <person name="Corre E."/>
            <person name="Pelletier E."/>
            <person name="Niang G."/>
            <person name="Scheremetjew M."/>
            <person name="Finn R."/>
            <person name="Kale V."/>
            <person name="Holt S."/>
            <person name="Cochrane G."/>
            <person name="Meng A."/>
            <person name="Brown T."/>
            <person name="Cohen L."/>
        </authorList>
    </citation>
    <scope>NUCLEOTIDE SEQUENCE</scope>
    <source>
        <strain evidence="9">SL-175</strain>
    </source>
</reference>
<evidence type="ECO:0000256" key="6">
    <source>
        <dbReference type="ARBA" id="ARBA00023274"/>
    </source>
</evidence>
<dbReference type="EMBL" id="HBFC01019686">
    <property type="protein sequence ID" value="CAD8709097.1"/>
    <property type="molecule type" value="Transcribed_RNA"/>
</dbReference>
<dbReference type="InterPro" id="IPR002677">
    <property type="entry name" value="Ribosomal_bL32"/>
</dbReference>
<keyword evidence="3" id="KW-0809">Transit peptide</keyword>
<keyword evidence="4" id="KW-0689">Ribosomal protein</keyword>
<protein>
    <recommendedName>
        <fullName evidence="7">Large ribosomal subunit protein bL32m</fullName>
    </recommendedName>
</protein>
<comment type="subcellular location">
    <subcellularLocation>
        <location evidence="1">Mitochondrion</location>
    </subcellularLocation>
</comment>
<dbReference type="HAMAP" id="MF_00340">
    <property type="entry name" value="Ribosomal_bL32"/>
    <property type="match status" value="1"/>
</dbReference>
<evidence type="ECO:0000256" key="7">
    <source>
        <dbReference type="ARBA" id="ARBA00039935"/>
    </source>
</evidence>
<evidence type="ECO:0000256" key="5">
    <source>
        <dbReference type="ARBA" id="ARBA00023128"/>
    </source>
</evidence>
<evidence type="ECO:0000256" key="8">
    <source>
        <dbReference type="SAM" id="MobiDB-lite"/>
    </source>
</evidence>
<dbReference type="PANTHER" id="PTHR21026:SF2">
    <property type="entry name" value="LARGE RIBOSOMAL SUBUNIT PROTEIN BL32M"/>
    <property type="match status" value="1"/>
</dbReference>
<dbReference type="InterPro" id="IPR011332">
    <property type="entry name" value="Ribosomal_zn-bd"/>
</dbReference>
<comment type="similarity">
    <text evidence="2">Belongs to the bacterial ribosomal protein bL32 family.</text>
</comment>
<evidence type="ECO:0000256" key="4">
    <source>
        <dbReference type="ARBA" id="ARBA00022980"/>
    </source>
</evidence>
<name>A0A7S0SJX9_9CHLO</name>